<keyword evidence="4" id="KW-1185">Reference proteome</keyword>
<accession>A0AAV9H526</accession>
<evidence type="ECO:0000256" key="1">
    <source>
        <dbReference type="SAM" id="MobiDB-lite"/>
    </source>
</evidence>
<feature type="compositionally biased region" description="Basic and acidic residues" evidence="1">
    <location>
        <begin position="205"/>
        <end position="223"/>
    </location>
</feature>
<dbReference type="Pfam" id="PF08313">
    <property type="entry name" value="SCA7"/>
    <property type="match status" value="1"/>
</dbReference>
<feature type="domain" description="SCA7" evidence="2">
    <location>
        <begin position="225"/>
        <end position="291"/>
    </location>
</feature>
<dbReference type="GO" id="GO:0006357">
    <property type="term" value="P:regulation of transcription by RNA polymerase II"/>
    <property type="evidence" value="ECO:0007669"/>
    <property type="project" value="TreeGrafter"/>
</dbReference>
<feature type="compositionally biased region" description="Polar residues" evidence="1">
    <location>
        <begin position="855"/>
        <end position="867"/>
    </location>
</feature>
<dbReference type="EMBL" id="MU865913">
    <property type="protein sequence ID" value="KAK4455823.1"/>
    <property type="molecule type" value="Genomic_DNA"/>
</dbReference>
<dbReference type="Gene3D" id="6.10.140.1270">
    <property type="match status" value="1"/>
</dbReference>
<comment type="caution">
    <text evidence="3">The sequence shown here is derived from an EMBL/GenBank/DDBJ whole genome shotgun (WGS) entry which is preliminary data.</text>
</comment>
<feature type="region of interest" description="Disordered" evidence="1">
    <location>
        <begin position="129"/>
        <end position="267"/>
    </location>
</feature>
<feature type="compositionally biased region" description="Pro residues" evidence="1">
    <location>
        <begin position="876"/>
        <end position="890"/>
    </location>
</feature>
<dbReference type="Proteomes" id="UP001321760">
    <property type="component" value="Unassembled WGS sequence"/>
</dbReference>
<dbReference type="PROSITE" id="PS51505">
    <property type="entry name" value="SCA7"/>
    <property type="match status" value="1"/>
</dbReference>
<feature type="compositionally biased region" description="Polar residues" evidence="1">
    <location>
        <begin position="800"/>
        <end position="815"/>
    </location>
</feature>
<dbReference type="GO" id="GO:0031048">
    <property type="term" value="P:regulatory ncRNA-mediated heterochromatin formation"/>
    <property type="evidence" value="ECO:0007669"/>
    <property type="project" value="TreeGrafter"/>
</dbReference>
<sequence length="1080" mass="116599">MATMESRKDEEATTIKVASAKNHPKVPINGILKVKMGGSKFNKPGAWKETGVLGAEEKKKTSKDKDGSIIAASSPDTVKNDLEEEPRETFINGHPVEDAPDLQQCKHCRKGVMGNGAKDHIATCLRIKKEKAQRKKEAREARERAKEAAREEEARKADADGDGRGEDDSDADDDIERKGPNAGKTTKKAAGKKTDSALSGKKRKAEGELDKGKAKKKKDEPKPKAAKPKGPVDVERQCGVTLPNGQPCARSLTCKSHSMGAKRSVPGRSLPYDMLLAAYQKKNQAKQQKAAIDANAPLEEEDDLNAGNVDSDEETAAVMSALAHWNPQPVVPQPVFEPIKSKYSSARFYEQMMAATNGGRINIFKVVGLGAQRIPENHTDALFDAEDALGEPDPAADAQLHGSSSPFGPAADDDAAPDTEPGKAMDDFPELNPGSTEPNTGPTELNTCSTGLEAGSTEPTEASKKRPMPEANDDSEPKQAKQTKRLKTGATTDTLTKPKQKAPRQKKAEVAVGNQAESALVATSKPSTTMPAPRRKKADAPAPKQINPSPSPIFKATMKSVARPNIFAIPPLPPLPPASRGSQHPSPAIRRDGEPALAKRSTSKGPTKASKKRQRQDARTSPTDGEGETHAKRPRVSRSPSQRSASAAQPSFHPTQAMEHPLPETSQPVPTKETGQLMANVKSHVKPAPYEASRLQARRISDYPSLQTFNGGPRPPSRYSIWSVRQESDTSESRPSCGNLSIGRERSMDPTSWPPPKQFGRQDAHPAQRQQQQPQVSHPKESVEESFRETTRELSFPRCQPSNNQRSSDASSQISAPIEFGSSPPRVDPIPPWRMRQVKSSPGVPPRPSPMKGPRSQQGRKAFSSPSAAKPLRQTLPPPPDSLPPRPPVPNDFKNHAAPKPSRRLSVTSSQGVRRPEAYGVAPVHQNANGILLHAAQVMSSPVGQASQPSFHTSGWTQPRYQAHPSAHQGMGMAGPASAPGWPQNHGYVPPGWSPHGQASFPHVPFVPSNGPAVYRPVAQQQHGPMMDMQAQQSYSPVIQNQAPHSQTIVAPWSQNHQPPPPPSGQAFGYTHGHPYGQDR</sequence>
<reference evidence="3" key="2">
    <citation type="submission" date="2023-05" db="EMBL/GenBank/DDBJ databases">
        <authorList>
            <consortium name="Lawrence Berkeley National Laboratory"/>
            <person name="Steindorff A."/>
            <person name="Hensen N."/>
            <person name="Bonometti L."/>
            <person name="Westerberg I."/>
            <person name="Brannstrom I.O."/>
            <person name="Guillou S."/>
            <person name="Cros-Aarteil S."/>
            <person name="Calhoun S."/>
            <person name="Haridas S."/>
            <person name="Kuo A."/>
            <person name="Mondo S."/>
            <person name="Pangilinan J."/>
            <person name="Riley R."/>
            <person name="Labutti K."/>
            <person name="Andreopoulos B."/>
            <person name="Lipzen A."/>
            <person name="Chen C."/>
            <person name="Yanf M."/>
            <person name="Daum C."/>
            <person name="Ng V."/>
            <person name="Clum A."/>
            <person name="Ohm R."/>
            <person name="Martin F."/>
            <person name="Silar P."/>
            <person name="Natvig D."/>
            <person name="Lalanne C."/>
            <person name="Gautier V."/>
            <person name="Ament-Velasquez S.L."/>
            <person name="Kruys A."/>
            <person name="Hutchinson M.I."/>
            <person name="Powell A.J."/>
            <person name="Barry K."/>
            <person name="Miller A.N."/>
            <person name="Grigoriev I.V."/>
            <person name="Debuchy R."/>
            <person name="Gladieux P."/>
            <person name="Thoren M.H."/>
            <person name="Johannesson H."/>
        </authorList>
    </citation>
    <scope>NUCLEOTIDE SEQUENCE</scope>
    <source>
        <strain evidence="3">PSN243</strain>
    </source>
</reference>
<protein>
    <recommendedName>
        <fullName evidence="2">SCA7 domain-containing protein</fullName>
    </recommendedName>
</protein>
<dbReference type="GO" id="GO:1904802">
    <property type="term" value="P:RITS complex assembly"/>
    <property type="evidence" value="ECO:0007669"/>
    <property type="project" value="TreeGrafter"/>
</dbReference>
<feature type="compositionally biased region" description="Polar residues" evidence="1">
    <location>
        <begin position="1042"/>
        <end position="1057"/>
    </location>
</feature>
<evidence type="ECO:0000259" key="2">
    <source>
        <dbReference type="PROSITE" id="PS51505"/>
    </source>
</evidence>
<reference evidence="3" key="1">
    <citation type="journal article" date="2023" name="Mol. Phylogenet. Evol.">
        <title>Genome-scale phylogeny and comparative genomics of the fungal order Sordariales.</title>
        <authorList>
            <person name="Hensen N."/>
            <person name="Bonometti L."/>
            <person name="Westerberg I."/>
            <person name="Brannstrom I.O."/>
            <person name="Guillou S."/>
            <person name="Cros-Aarteil S."/>
            <person name="Calhoun S."/>
            <person name="Haridas S."/>
            <person name="Kuo A."/>
            <person name="Mondo S."/>
            <person name="Pangilinan J."/>
            <person name="Riley R."/>
            <person name="LaButti K."/>
            <person name="Andreopoulos B."/>
            <person name="Lipzen A."/>
            <person name="Chen C."/>
            <person name="Yan M."/>
            <person name="Daum C."/>
            <person name="Ng V."/>
            <person name="Clum A."/>
            <person name="Steindorff A."/>
            <person name="Ohm R.A."/>
            <person name="Martin F."/>
            <person name="Silar P."/>
            <person name="Natvig D.O."/>
            <person name="Lalanne C."/>
            <person name="Gautier V."/>
            <person name="Ament-Velasquez S.L."/>
            <person name="Kruys A."/>
            <person name="Hutchinson M.I."/>
            <person name="Powell A.J."/>
            <person name="Barry K."/>
            <person name="Miller A.N."/>
            <person name="Grigoriev I.V."/>
            <person name="Debuchy R."/>
            <person name="Gladieux P."/>
            <person name="Hiltunen Thoren M."/>
            <person name="Johannesson H."/>
        </authorList>
    </citation>
    <scope>NUCLEOTIDE SEQUENCE</scope>
    <source>
        <strain evidence="3">PSN243</strain>
    </source>
</reference>
<name>A0AAV9H526_9PEZI</name>
<feature type="compositionally biased region" description="Basic and acidic residues" evidence="1">
    <location>
        <begin position="135"/>
        <end position="166"/>
    </location>
</feature>
<organism evidence="3 4">
    <name type="scientific">Podospora aff. communis PSN243</name>
    <dbReference type="NCBI Taxonomy" id="3040156"/>
    <lineage>
        <taxon>Eukaryota</taxon>
        <taxon>Fungi</taxon>
        <taxon>Dikarya</taxon>
        <taxon>Ascomycota</taxon>
        <taxon>Pezizomycotina</taxon>
        <taxon>Sordariomycetes</taxon>
        <taxon>Sordariomycetidae</taxon>
        <taxon>Sordariales</taxon>
        <taxon>Podosporaceae</taxon>
        <taxon>Podospora</taxon>
    </lineage>
</organism>
<feature type="compositionally biased region" description="Basic and acidic residues" evidence="1">
    <location>
        <begin position="778"/>
        <end position="792"/>
    </location>
</feature>
<dbReference type="GO" id="GO:0000124">
    <property type="term" value="C:SAGA complex"/>
    <property type="evidence" value="ECO:0007669"/>
    <property type="project" value="InterPro"/>
</dbReference>
<dbReference type="PANTHER" id="PTHR47805">
    <property type="entry name" value="SAGA-ASSOCIATED FACTOR 73"/>
    <property type="match status" value="1"/>
</dbReference>
<feature type="compositionally biased region" description="Polar residues" evidence="1">
    <location>
        <begin position="433"/>
        <end position="450"/>
    </location>
</feature>
<dbReference type="InterPro" id="IPR037804">
    <property type="entry name" value="SGF73"/>
</dbReference>
<dbReference type="AlphaFoldDB" id="A0AAV9H526"/>
<evidence type="ECO:0000313" key="4">
    <source>
        <dbReference type="Proteomes" id="UP001321760"/>
    </source>
</evidence>
<dbReference type="InterPro" id="IPR013243">
    <property type="entry name" value="SCA7_dom"/>
</dbReference>
<feature type="compositionally biased region" description="Basic and acidic residues" evidence="1">
    <location>
        <begin position="56"/>
        <end position="67"/>
    </location>
</feature>
<feature type="region of interest" description="Disordered" evidence="1">
    <location>
        <begin position="388"/>
        <end position="914"/>
    </location>
</feature>
<evidence type="ECO:0000313" key="3">
    <source>
        <dbReference type="EMBL" id="KAK4455823.1"/>
    </source>
</evidence>
<proteinExistence type="predicted"/>
<feature type="region of interest" description="Disordered" evidence="1">
    <location>
        <begin position="56"/>
        <end position="100"/>
    </location>
</feature>
<dbReference type="PANTHER" id="PTHR47805:SF1">
    <property type="entry name" value="SAGA-ASSOCIATED FACTOR 73"/>
    <property type="match status" value="1"/>
</dbReference>
<feature type="region of interest" description="Disordered" evidence="1">
    <location>
        <begin position="1042"/>
        <end position="1080"/>
    </location>
</feature>
<feature type="compositionally biased region" description="Low complexity" evidence="1">
    <location>
        <begin position="637"/>
        <end position="651"/>
    </location>
</feature>
<gene>
    <name evidence="3" type="ORF">QBC34DRAFT_453462</name>
</gene>